<dbReference type="EMBL" id="JAFVMF010000025">
    <property type="protein sequence ID" value="MBO1361567.1"/>
    <property type="molecule type" value="Genomic_DNA"/>
</dbReference>
<accession>A0ABS3M071</accession>
<evidence type="ECO:0000313" key="1">
    <source>
        <dbReference type="EMBL" id="MBO1361567.1"/>
    </source>
</evidence>
<organism evidence="1 2">
    <name type="scientific">Acetobacter sacchari</name>
    <dbReference type="NCBI Taxonomy" id="2661687"/>
    <lineage>
        <taxon>Bacteria</taxon>
        <taxon>Pseudomonadati</taxon>
        <taxon>Pseudomonadota</taxon>
        <taxon>Alphaproteobacteria</taxon>
        <taxon>Acetobacterales</taxon>
        <taxon>Acetobacteraceae</taxon>
        <taxon>Acetobacter</taxon>
    </lineage>
</organism>
<protein>
    <submittedName>
        <fullName evidence="1">Transcriptional regulator</fullName>
    </submittedName>
</protein>
<proteinExistence type="predicted"/>
<name>A0ABS3M071_9PROT</name>
<comment type="caution">
    <text evidence="1">The sequence shown here is derived from an EMBL/GenBank/DDBJ whole genome shotgun (WGS) entry which is preliminary data.</text>
</comment>
<evidence type="ECO:0000313" key="2">
    <source>
        <dbReference type="Proteomes" id="UP000664771"/>
    </source>
</evidence>
<gene>
    <name evidence="1" type="ORF">J2D73_17415</name>
</gene>
<reference evidence="1 2" key="1">
    <citation type="submission" date="2021-03" db="EMBL/GenBank/DDBJ databases">
        <title>The complete genome sequence of Acetobacter sacchari TBRC 11175.</title>
        <authorList>
            <person name="Charoenyingcharoen P."/>
            <person name="Yukphan P."/>
        </authorList>
    </citation>
    <scope>NUCLEOTIDE SEQUENCE [LARGE SCALE GENOMIC DNA]</scope>
    <source>
        <strain evidence="1 2">TBRC 11175</strain>
    </source>
</reference>
<dbReference type="RefSeq" id="WP_207883420.1">
    <property type="nucleotide sequence ID" value="NZ_JAFVMF010000025.1"/>
</dbReference>
<sequence length="77" mass="8724">MSEAIAPRLLSREQAAHYVGMSTGLFRDIVEPVVRSVPLDARRRLWDRVALDRWIDSKSEAAAEVHTVNQNPLDALR</sequence>
<dbReference type="Proteomes" id="UP000664771">
    <property type="component" value="Unassembled WGS sequence"/>
</dbReference>
<keyword evidence="2" id="KW-1185">Reference proteome</keyword>